<keyword evidence="1" id="KW-0812">Transmembrane</keyword>
<organism evidence="2 3">
    <name type="scientific">Pseudomonas phage vB_PseuGesM_254</name>
    <dbReference type="NCBI Taxonomy" id="3092638"/>
    <lineage>
        <taxon>Viruses</taxon>
        <taxon>Duplodnaviria</taxon>
        <taxon>Heunggongvirae</taxon>
        <taxon>Uroviricota</taxon>
        <taxon>Caudoviricetes</taxon>
        <taxon>Vandenendeviridae</taxon>
        <taxon>Chemalvirus</taxon>
        <taxon>Chemalvirus PseuGes254</taxon>
    </lineage>
</organism>
<protein>
    <submittedName>
        <fullName evidence="2">Uncharacterized protein</fullName>
    </submittedName>
</protein>
<keyword evidence="3" id="KW-1185">Reference proteome</keyword>
<keyword evidence="1" id="KW-0472">Membrane</keyword>
<keyword evidence="1" id="KW-1133">Transmembrane helix</keyword>
<dbReference type="EMBL" id="OR575930">
    <property type="protein sequence ID" value="WOZ57443.1"/>
    <property type="molecule type" value="Genomic_DNA"/>
</dbReference>
<name>A0AAX4G6B5_9CAUD</name>
<accession>A0AAX4G6B5</accession>
<proteinExistence type="predicted"/>
<evidence type="ECO:0000256" key="1">
    <source>
        <dbReference type="SAM" id="Phobius"/>
    </source>
</evidence>
<sequence>MNPESVAFLSYGLIAVVIAAISCFVYWAVFGADDYDEEMSGENMFGGIATGLFWPFGIFFLLFFLLLLAGKKITKLLRAR</sequence>
<feature type="transmembrane region" description="Helical" evidence="1">
    <location>
        <begin position="7"/>
        <end position="28"/>
    </location>
</feature>
<reference evidence="3" key="1">
    <citation type="submission" date="2024-05" db="EMBL/GenBank/DDBJ databases">
        <authorList>
            <person name="Tikunov A.Y."/>
            <person name="Morozova V.V."/>
            <person name="Kozlova Y.N."/>
            <person name="Tikunova N.V."/>
            <person name="Babkin I.V."/>
        </authorList>
    </citation>
    <scope>NUCLEOTIDE SEQUENCE [LARGE SCALE GENOMIC DNA]</scope>
</reference>
<feature type="transmembrane region" description="Helical" evidence="1">
    <location>
        <begin position="48"/>
        <end position="70"/>
    </location>
</feature>
<evidence type="ECO:0000313" key="2">
    <source>
        <dbReference type="EMBL" id="WOZ57443.1"/>
    </source>
</evidence>
<evidence type="ECO:0000313" key="3">
    <source>
        <dbReference type="Proteomes" id="UP001305174"/>
    </source>
</evidence>
<dbReference type="Proteomes" id="UP001305174">
    <property type="component" value="Segment"/>
</dbReference>